<sequence length="450" mass="50353">MPSFRASWNKWKSRADRTAPANRQAAVWVVLGIIALGLGTLKSFTYTGGILFLLFGIVVLVDFVIGRRMGTPQVERETSGTPQIGLPLTVTVRVLPSPTLAAPKFEFDLGEPFSWGVTKRTEMESPFVYHTELTPRVRGWAEFSAVDCRWKSPLGFWTYFHRADDTACELLVLPDVTSWRDSVASLMQTLFQEGRHVRRLASGDTDFAYIAEYGVDDDLRSVNWAATARRTRLMKNVYEPERGQHIIIAIDASRYMAVQLPDGKTRLDHAVECATALAYTALRMGDSVGVIGFSDKVDVRLSPNKGQKHWQAVVDSLAKLTPRAVQGGYQALFSSLSGRFRRRSLLIVLSEMEGLATDAGFLPAIHTARRHHPTVFVTVSPVHLHQLLQQPPLTEADVAEWASVEWLLEEREDLSAVLRRENVDVIEAPPSELVTKVVSNYLKKKRRGVL</sequence>
<keyword evidence="1" id="KW-0812">Transmembrane</keyword>
<dbReference type="Proteomes" id="UP000050482">
    <property type="component" value="Unassembled WGS sequence"/>
</dbReference>
<dbReference type="EMBL" id="LJCO01000072">
    <property type="protein sequence ID" value="KPV42590.1"/>
    <property type="molecule type" value="Genomic_DNA"/>
</dbReference>
<dbReference type="Pfam" id="PF01882">
    <property type="entry name" value="DUF58"/>
    <property type="match status" value="1"/>
</dbReference>
<dbReference type="SUPFAM" id="SSF53300">
    <property type="entry name" value="vWA-like"/>
    <property type="match status" value="1"/>
</dbReference>
<dbReference type="PATRIC" id="fig|471514.4.peg.1152"/>
<name>A0A0P9CZP1_9BACL</name>
<proteinExistence type="predicted"/>
<dbReference type="PANTHER" id="PTHR33608">
    <property type="entry name" value="BLL2464 PROTEIN"/>
    <property type="match status" value="1"/>
</dbReference>
<gene>
    <name evidence="3" type="ORF">AN477_16500</name>
</gene>
<reference evidence="3 4" key="1">
    <citation type="submission" date="2015-09" db="EMBL/GenBank/DDBJ databases">
        <title>Draft genome sequence of Alicyclobacillus ferrooxydans DSM 22381.</title>
        <authorList>
            <person name="Hemp J."/>
        </authorList>
    </citation>
    <scope>NUCLEOTIDE SEQUENCE [LARGE SCALE GENOMIC DNA]</scope>
    <source>
        <strain evidence="3 4">TC-34</strain>
    </source>
</reference>
<dbReference type="CDD" id="cd00198">
    <property type="entry name" value="vWFA"/>
    <property type="match status" value="1"/>
</dbReference>
<feature type="domain" description="DUF58" evidence="2">
    <location>
        <begin position="212"/>
        <end position="379"/>
    </location>
</feature>
<dbReference type="InterPro" id="IPR002881">
    <property type="entry name" value="DUF58"/>
</dbReference>
<protein>
    <recommendedName>
        <fullName evidence="2">DUF58 domain-containing protein</fullName>
    </recommendedName>
</protein>
<dbReference type="STRING" id="471514.AN477_16500"/>
<dbReference type="PANTHER" id="PTHR33608:SF3">
    <property type="entry name" value="SLR2013 PROTEIN"/>
    <property type="match status" value="1"/>
</dbReference>
<evidence type="ECO:0000259" key="2">
    <source>
        <dbReference type="Pfam" id="PF01882"/>
    </source>
</evidence>
<dbReference type="RefSeq" id="WP_054970276.1">
    <property type="nucleotide sequence ID" value="NZ_LJCO01000072.1"/>
</dbReference>
<feature type="transmembrane region" description="Helical" evidence="1">
    <location>
        <begin position="21"/>
        <end position="38"/>
    </location>
</feature>
<evidence type="ECO:0000256" key="1">
    <source>
        <dbReference type="SAM" id="Phobius"/>
    </source>
</evidence>
<evidence type="ECO:0000313" key="3">
    <source>
        <dbReference type="EMBL" id="KPV42590.1"/>
    </source>
</evidence>
<keyword evidence="1" id="KW-0472">Membrane</keyword>
<dbReference type="AlphaFoldDB" id="A0A0P9CZP1"/>
<dbReference type="Gene3D" id="3.40.50.410">
    <property type="entry name" value="von Willebrand factor, type A domain"/>
    <property type="match status" value="1"/>
</dbReference>
<feature type="transmembrane region" description="Helical" evidence="1">
    <location>
        <begin position="44"/>
        <end position="65"/>
    </location>
</feature>
<evidence type="ECO:0000313" key="4">
    <source>
        <dbReference type="Proteomes" id="UP000050482"/>
    </source>
</evidence>
<keyword evidence="4" id="KW-1185">Reference proteome</keyword>
<organism evidence="3 4">
    <name type="scientific">Alicyclobacillus ferrooxydans</name>
    <dbReference type="NCBI Taxonomy" id="471514"/>
    <lineage>
        <taxon>Bacteria</taxon>
        <taxon>Bacillati</taxon>
        <taxon>Bacillota</taxon>
        <taxon>Bacilli</taxon>
        <taxon>Bacillales</taxon>
        <taxon>Alicyclobacillaceae</taxon>
        <taxon>Alicyclobacillus</taxon>
    </lineage>
</organism>
<keyword evidence="1" id="KW-1133">Transmembrane helix</keyword>
<accession>A0A0P9CZP1</accession>
<comment type="caution">
    <text evidence="3">The sequence shown here is derived from an EMBL/GenBank/DDBJ whole genome shotgun (WGS) entry which is preliminary data.</text>
</comment>
<dbReference type="InterPro" id="IPR036465">
    <property type="entry name" value="vWFA_dom_sf"/>
</dbReference>
<dbReference type="OrthoDB" id="9778037at2"/>